<name>A0A5C6FJ47_9BACT</name>
<proteinExistence type="predicted"/>
<reference evidence="1 2" key="1">
    <citation type="submission" date="2019-02" db="EMBL/GenBank/DDBJ databases">
        <title>Deep-cultivation of Planctomycetes and their phenomic and genomic characterization uncovers novel biology.</title>
        <authorList>
            <person name="Wiegand S."/>
            <person name="Jogler M."/>
            <person name="Boedeker C."/>
            <person name="Pinto D."/>
            <person name="Vollmers J."/>
            <person name="Rivas-Marin E."/>
            <person name="Kohn T."/>
            <person name="Peeters S.H."/>
            <person name="Heuer A."/>
            <person name="Rast P."/>
            <person name="Oberbeckmann S."/>
            <person name="Bunk B."/>
            <person name="Jeske O."/>
            <person name="Meyerdierks A."/>
            <person name="Storesund J.E."/>
            <person name="Kallscheuer N."/>
            <person name="Luecker S."/>
            <person name="Lage O.M."/>
            <person name="Pohl T."/>
            <person name="Merkel B.J."/>
            <person name="Hornburger P."/>
            <person name="Mueller R.-W."/>
            <person name="Bruemmer F."/>
            <person name="Labrenz M."/>
            <person name="Spormann A.M."/>
            <person name="Op Den Camp H."/>
            <person name="Overmann J."/>
            <person name="Amann R."/>
            <person name="Jetten M.S.M."/>
            <person name="Mascher T."/>
            <person name="Medema M.H."/>
            <person name="Devos D.P."/>
            <person name="Kaster A.-K."/>
            <person name="Ovreas L."/>
            <person name="Rohde M."/>
            <person name="Galperin M.Y."/>
            <person name="Jogler C."/>
        </authorList>
    </citation>
    <scope>NUCLEOTIDE SEQUENCE [LARGE SCALE GENOMIC DNA]</scope>
    <source>
        <strain evidence="1 2">Poly51</strain>
    </source>
</reference>
<accession>A0A5C6FJ47</accession>
<protein>
    <submittedName>
        <fullName evidence="1">Diaminopimelate decarboxylase</fullName>
        <ecNumber evidence="1">4.1.1.20</ecNumber>
    </submittedName>
</protein>
<gene>
    <name evidence="1" type="primary">lysA_1</name>
    <name evidence="1" type="ORF">Poly51_08810</name>
</gene>
<dbReference type="EMBL" id="SJPW01000001">
    <property type="protein sequence ID" value="TWU60603.1"/>
    <property type="molecule type" value="Genomic_DNA"/>
</dbReference>
<organism evidence="1 2">
    <name type="scientific">Rubripirellula tenax</name>
    <dbReference type="NCBI Taxonomy" id="2528015"/>
    <lineage>
        <taxon>Bacteria</taxon>
        <taxon>Pseudomonadati</taxon>
        <taxon>Planctomycetota</taxon>
        <taxon>Planctomycetia</taxon>
        <taxon>Pirellulales</taxon>
        <taxon>Pirellulaceae</taxon>
        <taxon>Rubripirellula</taxon>
    </lineage>
</organism>
<dbReference type="InterPro" id="IPR029066">
    <property type="entry name" value="PLP-binding_barrel"/>
</dbReference>
<dbReference type="GO" id="GO:0008836">
    <property type="term" value="F:diaminopimelate decarboxylase activity"/>
    <property type="evidence" value="ECO:0007669"/>
    <property type="project" value="UniProtKB-EC"/>
</dbReference>
<dbReference type="RefSeq" id="WP_146454535.1">
    <property type="nucleotide sequence ID" value="NZ_SJPW01000001.1"/>
</dbReference>
<dbReference type="EC" id="4.1.1.20" evidence="1"/>
<evidence type="ECO:0000313" key="1">
    <source>
        <dbReference type="EMBL" id="TWU60603.1"/>
    </source>
</evidence>
<dbReference type="Gene3D" id="2.40.37.10">
    <property type="entry name" value="Lyase, Ornithine Decarboxylase, Chain A, domain 1"/>
    <property type="match status" value="1"/>
</dbReference>
<keyword evidence="1" id="KW-0456">Lyase</keyword>
<dbReference type="AlphaFoldDB" id="A0A5C6FJ47"/>
<dbReference type="OrthoDB" id="9802241at2"/>
<dbReference type="Gene3D" id="3.20.20.10">
    <property type="entry name" value="Alanine racemase"/>
    <property type="match status" value="1"/>
</dbReference>
<keyword evidence="2" id="KW-1185">Reference proteome</keyword>
<dbReference type="Proteomes" id="UP000318288">
    <property type="component" value="Unassembled WGS sequence"/>
</dbReference>
<evidence type="ECO:0000313" key="2">
    <source>
        <dbReference type="Proteomes" id="UP000318288"/>
    </source>
</evidence>
<dbReference type="InterPro" id="IPR009006">
    <property type="entry name" value="Ala_racemase/Decarboxylase_C"/>
</dbReference>
<sequence length="354" mass="37380">MLLPSSLVRQAAQQFRLPVWVDDLGSVESRLADLAQFDRVRLAARQGDPRVLLEQFRKWDIGVDVASLSALRDAVSAGYEASPGRHDILFSADALGGETLGHEGALQGSVDCGSPDMISQLGGRYPGTEVVISVSGDSPSFIGRGIPVDQIEDSLLRADQDGVMVTGLRIVVGEHDGGPGGGPGGGIAGQFEKWESVIEHAVGAIGRMLRTLIVPIVSGPADFERWDSIRSRAAEAAGHPIELQADADRWLWRGARVVVAEVCGIKKWDGRVIAMLGLSEDVSMPSAAVLVASVGDASQRESVEVGLVGRVSNGRPAWIELPMPRVGDYVAWLVDGHPAASMNRGILASSDSAG</sequence>
<comment type="caution">
    <text evidence="1">The sequence shown here is derived from an EMBL/GenBank/DDBJ whole genome shotgun (WGS) entry which is preliminary data.</text>
</comment>